<organism evidence="2 3">
    <name type="scientific">Sphingobium tyrosinilyticum</name>
    <dbReference type="NCBI Taxonomy" id="2715436"/>
    <lineage>
        <taxon>Bacteria</taxon>
        <taxon>Pseudomonadati</taxon>
        <taxon>Pseudomonadota</taxon>
        <taxon>Alphaproteobacteria</taxon>
        <taxon>Sphingomonadales</taxon>
        <taxon>Sphingomonadaceae</taxon>
        <taxon>Sphingobium</taxon>
    </lineage>
</organism>
<dbReference type="Proteomes" id="UP001595957">
    <property type="component" value="Unassembled WGS sequence"/>
</dbReference>
<dbReference type="EMBL" id="JBHSFZ010000027">
    <property type="protein sequence ID" value="MFC4595064.1"/>
    <property type="molecule type" value="Genomic_DNA"/>
</dbReference>
<evidence type="ECO:0000313" key="2">
    <source>
        <dbReference type="EMBL" id="MFC4595064.1"/>
    </source>
</evidence>
<dbReference type="Gene3D" id="3.40.50.720">
    <property type="entry name" value="NAD(P)-binding Rossmann-like Domain"/>
    <property type="match status" value="1"/>
</dbReference>
<dbReference type="PANTHER" id="PTHR43162">
    <property type="match status" value="1"/>
</dbReference>
<accession>A0ABV9F551</accession>
<dbReference type="InterPro" id="IPR036291">
    <property type="entry name" value="NAD(P)-bd_dom_sf"/>
</dbReference>
<keyword evidence="3" id="KW-1185">Reference proteome</keyword>
<comment type="caution">
    <text evidence="2">The sequence shown here is derived from an EMBL/GenBank/DDBJ whole genome shotgun (WGS) entry which is preliminary data.</text>
</comment>
<dbReference type="InterPro" id="IPR008030">
    <property type="entry name" value="NmrA-like"/>
</dbReference>
<evidence type="ECO:0000313" key="3">
    <source>
        <dbReference type="Proteomes" id="UP001595957"/>
    </source>
</evidence>
<dbReference type="InterPro" id="IPR051604">
    <property type="entry name" value="Ergot_Alk_Oxidoreductase"/>
</dbReference>
<gene>
    <name evidence="2" type="ORF">ACFO3E_12800</name>
</gene>
<reference evidence="3" key="1">
    <citation type="journal article" date="2019" name="Int. J. Syst. Evol. Microbiol.">
        <title>The Global Catalogue of Microorganisms (GCM) 10K type strain sequencing project: providing services to taxonomists for standard genome sequencing and annotation.</title>
        <authorList>
            <consortium name="The Broad Institute Genomics Platform"/>
            <consortium name="The Broad Institute Genome Sequencing Center for Infectious Disease"/>
            <person name="Wu L."/>
            <person name="Ma J."/>
        </authorList>
    </citation>
    <scope>NUCLEOTIDE SEQUENCE [LARGE SCALE GENOMIC DNA]</scope>
    <source>
        <strain evidence="3">NBRC 103632</strain>
    </source>
</reference>
<proteinExistence type="predicted"/>
<dbReference type="SUPFAM" id="SSF51735">
    <property type="entry name" value="NAD(P)-binding Rossmann-fold domains"/>
    <property type="match status" value="1"/>
</dbReference>
<dbReference type="PANTHER" id="PTHR43162:SF1">
    <property type="entry name" value="PRESTALK A DIFFERENTIATION PROTEIN A"/>
    <property type="match status" value="1"/>
</dbReference>
<evidence type="ECO:0000259" key="1">
    <source>
        <dbReference type="Pfam" id="PF05368"/>
    </source>
</evidence>
<feature type="domain" description="NmrA-like" evidence="1">
    <location>
        <begin position="4"/>
        <end position="268"/>
    </location>
</feature>
<sequence length="316" mass="34875">MSDKKTVAVLCASSRMGQAEVRELLAQGHSPLAISRSSDIFMRDEFRGTEVVNADFSDVAALQAAFAGADAILSAIPSLAGEKSPDYAHNLVAAAKQAGVRRIVHNSMMWAPDEPCGEPFYDAVLELENIIASSGLDVTIFRPVLFMDNLLTRFAKPNLIKHSLYRYCQRPGLLANWIAMDDVAKFMVAALTKDDLIGRRIAIGGAETLAVEEVVDILSSTLHRPITYEYEDPYEWGARVHEEVGLAAVMPRDFYAQAMGHFYTFNNESPHRPFQVDMKPVLEDIPVRTITLREWAAKQDWSLNAEEGNAVGSLSG</sequence>
<dbReference type="Pfam" id="PF05368">
    <property type="entry name" value="NmrA"/>
    <property type="match status" value="1"/>
</dbReference>
<protein>
    <submittedName>
        <fullName evidence="2">SDR family oxidoreductase</fullName>
    </submittedName>
</protein>
<name>A0ABV9F551_9SPHN</name>